<dbReference type="EMBL" id="JAWLKF010000006">
    <property type="protein sequence ID" value="MDV6303546.1"/>
    <property type="molecule type" value="Genomic_DNA"/>
</dbReference>
<keyword evidence="2" id="KW-0378">Hydrolase</keyword>
<accession>A0ABU4D1E8</accession>
<dbReference type="RefSeq" id="WP_317533211.1">
    <property type="nucleotide sequence ID" value="NZ_JAWLKF010000006.1"/>
</dbReference>
<comment type="caution">
    <text evidence="2">The sequence shown here is derived from an EMBL/GenBank/DDBJ whole genome shotgun (WGS) entry which is preliminary data.</text>
</comment>
<keyword evidence="3" id="KW-1185">Reference proteome</keyword>
<dbReference type="Pfam" id="PF06259">
    <property type="entry name" value="Abhydrolase_8"/>
    <property type="match status" value="1"/>
</dbReference>
<dbReference type="InterPro" id="IPR029058">
    <property type="entry name" value="AB_hydrolase_fold"/>
</dbReference>
<evidence type="ECO:0000313" key="3">
    <source>
        <dbReference type="Proteomes" id="UP001186104"/>
    </source>
</evidence>
<organism evidence="2 3">
    <name type="scientific">Rhodococcus cerastii</name>
    <dbReference type="NCBI Taxonomy" id="908616"/>
    <lineage>
        <taxon>Bacteria</taxon>
        <taxon>Bacillati</taxon>
        <taxon>Actinomycetota</taxon>
        <taxon>Actinomycetes</taxon>
        <taxon>Mycobacteriales</taxon>
        <taxon>Nocardiaceae</taxon>
        <taxon>Rhodococcus</taxon>
    </lineage>
</organism>
<dbReference type="InterPro" id="IPR010427">
    <property type="entry name" value="DUF1023"/>
</dbReference>
<name>A0ABU4D1E8_9NOCA</name>
<gene>
    <name evidence="2" type="ORF">R3P93_13350</name>
</gene>
<reference evidence="2 3" key="1">
    <citation type="submission" date="2023-10" db="EMBL/GenBank/DDBJ databases">
        <title>Development of a sustainable strategy for remediation of hydrocarbon-contaminated territories based on the waste exchange concept.</title>
        <authorList>
            <person name="Krivoruchko A."/>
        </authorList>
    </citation>
    <scope>NUCLEOTIDE SEQUENCE [LARGE SCALE GENOMIC DNA]</scope>
    <source>
        <strain evidence="2 3">IEGM 1327</strain>
    </source>
</reference>
<proteinExistence type="predicted"/>
<sequence>MTTISHVRGCQPSSMLDYATSLLASNSTFTDQIHRMDRAVDAAMDKWQGEAAAAASARSLSESLAASHIDTAVIAIAEAHSSHGGVLEGIRTSLLAIVDLEAPGAGMTVSDDGIVTAPTVPLGSDVVVSMLLQSQLDAQADALEVRIEALLVQFGEGEMQAAQAIRAAQQQLDAAGSPGAATISPAVSDIISGTTSLPSDPAQLHQMWSTLSPADKDALFAHDNYIGNRDGLPVVDRDHYNRIKLDDELTRAEACDPTVSNRLIDLQAVRDTIEKDPNRMLMLLDTQSGAQTHAAVAVGNPDTADHMSVTTPGLNTTVGGAIGAMTQEGEQMKSTAEAQLDRTAGHQGETVSTIAWIGYDAPQLDKDDYFSEESIAGAIQVAQPWNAQAAAPDLSQFYKGIDASNYDDDPHLTAVGHSYGSFTTGLALQETPEGIVDDVMVYGSPGLGTGHDFDSSLDKLNIAPGHAYEMTAHNDPVAHMNRFGWSPGYMSEFTHLDTDATTTADGVVRQGASGHSEYPRSGDNGELRTSGYNTAVVIAGLAGVPGVLVTGDSAIQTGGIDLLNQLTELGR</sequence>
<protein>
    <submittedName>
        <fullName evidence="2">Alpha/beta hydrolase</fullName>
    </submittedName>
</protein>
<dbReference type="Proteomes" id="UP001186104">
    <property type="component" value="Unassembled WGS sequence"/>
</dbReference>
<evidence type="ECO:0000313" key="2">
    <source>
        <dbReference type="EMBL" id="MDV6303546.1"/>
    </source>
</evidence>
<dbReference type="SUPFAM" id="SSF53474">
    <property type="entry name" value="alpha/beta-Hydrolases"/>
    <property type="match status" value="1"/>
</dbReference>
<evidence type="ECO:0000259" key="1">
    <source>
        <dbReference type="Pfam" id="PF06259"/>
    </source>
</evidence>
<dbReference type="GO" id="GO:0016787">
    <property type="term" value="F:hydrolase activity"/>
    <property type="evidence" value="ECO:0007669"/>
    <property type="project" value="UniProtKB-KW"/>
</dbReference>
<feature type="domain" description="DUF1023" evidence="1">
    <location>
        <begin position="291"/>
        <end position="483"/>
    </location>
</feature>